<dbReference type="Proteomes" id="UP000617951">
    <property type="component" value="Unassembled WGS sequence"/>
</dbReference>
<keyword evidence="1" id="KW-1133">Transmembrane helix</keyword>
<keyword evidence="1" id="KW-0812">Transmembrane</keyword>
<proteinExistence type="predicted"/>
<evidence type="ECO:0000256" key="1">
    <source>
        <dbReference type="SAM" id="Phobius"/>
    </source>
</evidence>
<dbReference type="EMBL" id="JACRSS010000006">
    <property type="protein sequence ID" value="MBC8539240.1"/>
    <property type="molecule type" value="Genomic_DNA"/>
</dbReference>
<dbReference type="AlphaFoldDB" id="A0A926HXN3"/>
<keyword evidence="1" id="KW-0472">Membrane</keyword>
<dbReference type="RefSeq" id="WP_249280843.1">
    <property type="nucleotide sequence ID" value="NZ_JACRSS010000006.1"/>
</dbReference>
<feature type="transmembrane region" description="Helical" evidence="1">
    <location>
        <begin position="301"/>
        <end position="323"/>
    </location>
</feature>
<evidence type="ECO:0000313" key="3">
    <source>
        <dbReference type="Proteomes" id="UP000617951"/>
    </source>
</evidence>
<protein>
    <submittedName>
        <fullName evidence="2">Uncharacterized protein</fullName>
    </submittedName>
</protein>
<accession>A0A926HXN3</accession>
<dbReference type="PROSITE" id="PS51257">
    <property type="entry name" value="PROKAR_LIPOPROTEIN"/>
    <property type="match status" value="1"/>
</dbReference>
<comment type="caution">
    <text evidence="2">The sequence shown here is derived from an EMBL/GenBank/DDBJ whole genome shotgun (WGS) entry which is preliminary data.</text>
</comment>
<evidence type="ECO:0000313" key="2">
    <source>
        <dbReference type="EMBL" id="MBC8539240.1"/>
    </source>
</evidence>
<sequence length="366" mass="39404">MTRFKLRLSIKTWKRVGFLSFFALLAGLYLLGTACNGYLAVADQKALPCRLVASVSQIDAALLMQVEKIEGVTGVTEVLEVPGAFQVGKEARAEFTLYGLSPDFLEGRFTKGGAFPESSVMPYVVLNGAAAASATDAEGRSLGKDQQPDWFQENVEILAGEKAVRVKICGQIQSEEGETPAGYISLSAAKDLLRESGVQPESQTLWIRLENMGRMESVQKELERQGIFAANADETAGIAWEQQEKESAAYLTAGVLALLSGSLLLGRQLALEPLQHAVEWKLLRNLGCSGKQIAGIGRWRAALASAAALALALAGLLCVPLFLGPEAADSLFALMLRGETAGICLLAMLLCFPGWFVHPERRMARL</sequence>
<keyword evidence="3" id="KW-1185">Reference proteome</keyword>
<organism evidence="2 3">
    <name type="scientific">Guopingia tenuis</name>
    <dbReference type="NCBI Taxonomy" id="2763656"/>
    <lineage>
        <taxon>Bacteria</taxon>
        <taxon>Bacillati</taxon>
        <taxon>Bacillota</taxon>
        <taxon>Clostridia</taxon>
        <taxon>Christensenellales</taxon>
        <taxon>Christensenellaceae</taxon>
        <taxon>Guopingia</taxon>
    </lineage>
</organism>
<feature type="transmembrane region" description="Helical" evidence="1">
    <location>
        <begin position="335"/>
        <end position="357"/>
    </location>
</feature>
<name>A0A926HXN3_9FIRM</name>
<reference evidence="2" key="1">
    <citation type="submission" date="2020-08" db="EMBL/GenBank/DDBJ databases">
        <title>Genome public.</title>
        <authorList>
            <person name="Liu C."/>
            <person name="Sun Q."/>
        </authorList>
    </citation>
    <scope>NUCLEOTIDE SEQUENCE</scope>
    <source>
        <strain evidence="2">NSJ-63</strain>
    </source>
</reference>
<gene>
    <name evidence="2" type="ORF">H8693_09915</name>
</gene>